<evidence type="ECO:0000313" key="1">
    <source>
        <dbReference type="EMBL" id="RZF64277.1"/>
    </source>
</evidence>
<evidence type="ECO:0000313" key="2">
    <source>
        <dbReference type="Proteomes" id="UP000292085"/>
    </source>
</evidence>
<dbReference type="OrthoDB" id="7569231at2"/>
<organism evidence="1 2">
    <name type="scientific">Sphingomonas populi</name>
    <dbReference type="NCBI Taxonomy" id="2484750"/>
    <lineage>
        <taxon>Bacteria</taxon>
        <taxon>Pseudomonadati</taxon>
        <taxon>Pseudomonadota</taxon>
        <taxon>Alphaproteobacteria</taxon>
        <taxon>Sphingomonadales</taxon>
        <taxon>Sphingomonadaceae</taxon>
        <taxon>Sphingomonas</taxon>
    </lineage>
</organism>
<dbReference type="AlphaFoldDB" id="A0A4Q6Y4H6"/>
<proteinExistence type="predicted"/>
<dbReference type="Proteomes" id="UP000292085">
    <property type="component" value="Unassembled WGS sequence"/>
</dbReference>
<gene>
    <name evidence="1" type="ORF">EWE75_12080</name>
</gene>
<dbReference type="Gene3D" id="3.30.2000.30">
    <property type="match status" value="1"/>
</dbReference>
<accession>A0A4Q6Y4H6</accession>
<dbReference type="EMBL" id="SGIS01000016">
    <property type="protein sequence ID" value="RZF64277.1"/>
    <property type="molecule type" value="Genomic_DNA"/>
</dbReference>
<dbReference type="InterPro" id="IPR053745">
    <property type="entry name" value="Viral_Tail_Comp_sf"/>
</dbReference>
<reference evidence="1 2" key="1">
    <citation type="submission" date="2019-02" db="EMBL/GenBank/DDBJ databases">
        <authorList>
            <person name="Li Y."/>
        </authorList>
    </citation>
    <scope>NUCLEOTIDE SEQUENCE [LARGE SCALE GENOMIC DNA]</scope>
    <source>
        <strain evidence="1 2">3-7</strain>
    </source>
</reference>
<evidence type="ECO:0008006" key="3">
    <source>
        <dbReference type="Google" id="ProtNLM"/>
    </source>
</evidence>
<keyword evidence="2" id="KW-1185">Reference proteome</keyword>
<protein>
    <recommendedName>
        <fullName evidence="3">DUF3168 domain-containing protein</fullName>
    </recommendedName>
</protein>
<dbReference type="RefSeq" id="WP_130157754.1">
    <property type="nucleotide sequence ID" value="NZ_SGIS01000016.1"/>
</dbReference>
<sequence length="127" mass="13350">MSSPIAAAELGIFDALSAGVTLAPVFQDVPDGTTAPIVILAELSGDPIGGKGSRSLRLSLTVTTEVWQEQRQPILDLQEEVRVAIDGRKLLVDGYEVTMISAGSEARQVGPAQYFGTSTFDGFVTPA</sequence>
<comment type="caution">
    <text evidence="1">The sequence shown here is derived from an EMBL/GenBank/DDBJ whole genome shotgun (WGS) entry which is preliminary data.</text>
</comment>
<name>A0A4Q6Y4H6_9SPHN</name>